<organism evidence="2 3">
    <name type="scientific">Portunus trituberculatus</name>
    <name type="common">Swimming crab</name>
    <name type="synonym">Neptunus trituberculatus</name>
    <dbReference type="NCBI Taxonomy" id="210409"/>
    <lineage>
        <taxon>Eukaryota</taxon>
        <taxon>Metazoa</taxon>
        <taxon>Ecdysozoa</taxon>
        <taxon>Arthropoda</taxon>
        <taxon>Crustacea</taxon>
        <taxon>Multicrustacea</taxon>
        <taxon>Malacostraca</taxon>
        <taxon>Eumalacostraca</taxon>
        <taxon>Eucarida</taxon>
        <taxon>Decapoda</taxon>
        <taxon>Pleocyemata</taxon>
        <taxon>Brachyura</taxon>
        <taxon>Eubrachyura</taxon>
        <taxon>Portunoidea</taxon>
        <taxon>Portunidae</taxon>
        <taxon>Portuninae</taxon>
        <taxon>Portunus</taxon>
    </lineage>
</organism>
<comment type="caution">
    <text evidence="2">The sequence shown here is derived from an EMBL/GenBank/DDBJ whole genome shotgun (WGS) entry which is preliminary data.</text>
</comment>
<evidence type="ECO:0000313" key="3">
    <source>
        <dbReference type="Proteomes" id="UP000324222"/>
    </source>
</evidence>
<reference evidence="2 3" key="1">
    <citation type="submission" date="2019-05" db="EMBL/GenBank/DDBJ databases">
        <title>Another draft genome of Portunus trituberculatus and its Hox gene families provides insights of decapod evolution.</title>
        <authorList>
            <person name="Jeong J.-H."/>
            <person name="Song I."/>
            <person name="Kim S."/>
            <person name="Choi T."/>
            <person name="Kim D."/>
            <person name="Ryu S."/>
            <person name="Kim W."/>
        </authorList>
    </citation>
    <scope>NUCLEOTIDE SEQUENCE [LARGE SCALE GENOMIC DNA]</scope>
    <source>
        <tissue evidence="2">Muscle</tissue>
    </source>
</reference>
<keyword evidence="3" id="KW-1185">Reference proteome</keyword>
<dbReference type="EMBL" id="VSRR010000468">
    <property type="protein sequence ID" value="MPC15979.1"/>
    <property type="molecule type" value="Genomic_DNA"/>
</dbReference>
<evidence type="ECO:0000313" key="2">
    <source>
        <dbReference type="EMBL" id="MPC15979.1"/>
    </source>
</evidence>
<proteinExistence type="predicted"/>
<dbReference type="Proteomes" id="UP000324222">
    <property type="component" value="Unassembled WGS sequence"/>
</dbReference>
<gene>
    <name evidence="2" type="ORF">E2C01_008784</name>
</gene>
<name>A0A5B7D2V7_PORTR</name>
<evidence type="ECO:0000256" key="1">
    <source>
        <dbReference type="SAM" id="MobiDB-lite"/>
    </source>
</evidence>
<accession>A0A5B7D2V7</accession>
<dbReference type="AlphaFoldDB" id="A0A5B7D2V7"/>
<feature type="region of interest" description="Disordered" evidence="1">
    <location>
        <begin position="136"/>
        <end position="173"/>
    </location>
</feature>
<sequence>MQVQSPTRPLPVLPGETAHTITTVPITTELVEKTLSPPDLTACVSSPQGSSLDPQGILTLYKAQIRPCMEYGALTWMSSAPTDTRRLDTVQRHALHLLGEDEITASTMSLEHRRDVATLTVCHKAWVQHTPHLTRLSLQPHPPGRMTRQAGASGDASLPFLTTPVEPLHGGHA</sequence>
<protein>
    <submittedName>
        <fullName evidence="2">Uncharacterized protein</fullName>
    </submittedName>
</protein>
<dbReference type="OrthoDB" id="6364030at2759"/>